<dbReference type="Proteomes" id="UP000009220">
    <property type="component" value="Chromosome"/>
</dbReference>
<evidence type="ECO:0000313" key="3">
    <source>
        <dbReference type="Proteomes" id="UP000009220"/>
    </source>
</evidence>
<accession>G0JLT1</accession>
<dbReference type="EMBL" id="CP002985">
    <property type="protein sequence ID" value="AEM49243.1"/>
    <property type="molecule type" value="Genomic_DNA"/>
</dbReference>
<keyword evidence="1" id="KW-1133">Transmembrane helix</keyword>
<name>G0JLT1_9PROT</name>
<dbReference type="HOGENOM" id="CLU_2021707_0_0_6"/>
<protein>
    <submittedName>
        <fullName evidence="2">Uncharacterized protein</fullName>
    </submittedName>
</protein>
<dbReference type="STRING" id="743299.Acife_3181"/>
<dbReference type="KEGG" id="afi:Acife_3181"/>
<gene>
    <name evidence="2" type="ORF">Acife_3181</name>
</gene>
<sequence length="122" mass="13866">MRLFIHILRQFLILYYFLRAEMVKIFCVYARLAVYYPSMVTFFVLPNVAKAPADWVEFHLLMASCNCSRTTAPSLLPPITSHQFIAFHRSSASTLIAPCPLLPYLGLLHTQRASSSHSACSR</sequence>
<proteinExistence type="predicted"/>
<keyword evidence="1" id="KW-0812">Transmembrane</keyword>
<evidence type="ECO:0000256" key="1">
    <source>
        <dbReference type="SAM" id="Phobius"/>
    </source>
</evidence>
<evidence type="ECO:0000313" key="2">
    <source>
        <dbReference type="EMBL" id="AEM49243.1"/>
    </source>
</evidence>
<reference evidence="2 3" key="1">
    <citation type="journal article" date="2011" name="J. Bacteriol.">
        <title>Draft genome of the psychrotolerant acidophile Acidithiobacillus ferrivorans SS3.</title>
        <authorList>
            <person name="Liljeqvist M."/>
            <person name="Valdes J."/>
            <person name="Holmes D.S."/>
            <person name="Dopson M."/>
        </authorList>
    </citation>
    <scope>NUCLEOTIDE SEQUENCE [LARGE SCALE GENOMIC DNA]</scope>
    <source>
        <strain evidence="2 3">SS3</strain>
    </source>
</reference>
<feature type="transmembrane region" description="Helical" evidence="1">
    <location>
        <begin position="12"/>
        <end position="36"/>
    </location>
</feature>
<dbReference type="AlphaFoldDB" id="G0JLT1"/>
<keyword evidence="1" id="KW-0472">Membrane</keyword>
<organism evidence="2 3">
    <name type="scientific">Acidithiobacillus ferrivorans SS3</name>
    <dbReference type="NCBI Taxonomy" id="743299"/>
    <lineage>
        <taxon>Bacteria</taxon>
        <taxon>Pseudomonadati</taxon>
        <taxon>Pseudomonadota</taxon>
        <taxon>Acidithiobacillia</taxon>
        <taxon>Acidithiobacillales</taxon>
        <taxon>Acidithiobacillaceae</taxon>
        <taxon>Acidithiobacillus</taxon>
    </lineage>
</organism>